<keyword evidence="1" id="KW-1133">Transmembrane helix</keyword>
<protein>
    <submittedName>
        <fullName evidence="2">Uncharacterized protein</fullName>
    </submittedName>
</protein>
<dbReference type="EMBL" id="JABVED010000026">
    <property type="protein sequence ID" value="MBC6451231.1"/>
    <property type="molecule type" value="Genomic_DNA"/>
</dbReference>
<feature type="transmembrane region" description="Helical" evidence="1">
    <location>
        <begin position="6"/>
        <end position="26"/>
    </location>
</feature>
<dbReference type="Proteomes" id="UP000734823">
    <property type="component" value="Unassembled WGS sequence"/>
</dbReference>
<feature type="transmembrane region" description="Helical" evidence="1">
    <location>
        <begin position="146"/>
        <end position="167"/>
    </location>
</feature>
<proteinExistence type="predicted"/>
<keyword evidence="1" id="KW-0812">Transmembrane</keyword>
<evidence type="ECO:0000313" key="2">
    <source>
        <dbReference type="EMBL" id="MBC6451231.1"/>
    </source>
</evidence>
<evidence type="ECO:0000313" key="3">
    <source>
        <dbReference type="Proteomes" id="UP000734823"/>
    </source>
</evidence>
<name>A0ABR7LET5_9PSEU</name>
<dbReference type="RefSeq" id="WP_187224310.1">
    <property type="nucleotide sequence ID" value="NZ_JABVED010000026.1"/>
</dbReference>
<reference evidence="2 3" key="1">
    <citation type="submission" date="2020-06" db="EMBL/GenBank/DDBJ databases">
        <title>Actinokineospora xiongansis sp. nov., isolated from soil of Baiyangdian.</title>
        <authorList>
            <person name="Zhang X."/>
        </authorList>
    </citation>
    <scope>NUCLEOTIDE SEQUENCE [LARGE SCALE GENOMIC DNA]</scope>
    <source>
        <strain evidence="2 3">HBU206404</strain>
    </source>
</reference>
<feature type="transmembrane region" description="Helical" evidence="1">
    <location>
        <begin position="69"/>
        <end position="90"/>
    </location>
</feature>
<organism evidence="2 3">
    <name type="scientific">Actinokineospora xionganensis</name>
    <dbReference type="NCBI Taxonomy" id="2684470"/>
    <lineage>
        <taxon>Bacteria</taxon>
        <taxon>Bacillati</taxon>
        <taxon>Actinomycetota</taxon>
        <taxon>Actinomycetes</taxon>
        <taxon>Pseudonocardiales</taxon>
        <taxon>Pseudonocardiaceae</taxon>
        <taxon>Actinokineospora</taxon>
    </lineage>
</organism>
<sequence>MAMPTDFWPAWISFGAALIQTTAAIIQVKQGSRGSTAIGPGVSPGVRFGLAALVFELGGWLVVRNVDNGPPWMGLAAFAPAVALGLAAFLKCVRDLLTTTPEPERPRPLNAPLNPNYLPMAQRVMDDRQREYEQKVRESRLTGAQAVSLVLGAAAGLAVAYTSLFLADVLPWLVR</sequence>
<keyword evidence="3" id="KW-1185">Reference proteome</keyword>
<accession>A0ABR7LET5</accession>
<keyword evidence="1" id="KW-0472">Membrane</keyword>
<gene>
    <name evidence="2" type="ORF">GPZ80_29135</name>
</gene>
<comment type="caution">
    <text evidence="2">The sequence shown here is derived from an EMBL/GenBank/DDBJ whole genome shotgun (WGS) entry which is preliminary data.</text>
</comment>
<evidence type="ECO:0000256" key="1">
    <source>
        <dbReference type="SAM" id="Phobius"/>
    </source>
</evidence>